<name>A0A839Y0Y4_9ACTN</name>
<comment type="caution">
    <text evidence="1">The sequence shown here is derived from an EMBL/GenBank/DDBJ whole genome shotgun (WGS) entry which is preliminary data.</text>
</comment>
<dbReference type="EMBL" id="JACIBU010000001">
    <property type="protein sequence ID" value="MBB3674926.1"/>
    <property type="molecule type" value="Genomic_DNA"/>
</dbReference>
<protein>
    <submittedName>
        <fullName evidence="1">Transposase</fullName>
    </submittedName>
</protein>
<evidence type="ECO:0000313" key="1">
    <source>
        <dbReference type="EMBL" id="MBB3674926.1"/>
    </source>
</evidence>
<dbReference type="Proteomes" id="UP000580718">
    <property type="component" value="Unassembled WGS sequence"/>
</dbReference>
<dbReference type="RefSeq" id="WP_181428590.1">
    <property type="nucleotide sequence ID" value="NZ_JACIBU010000001.1"/>
</dbReference>
<dbReference type="AlphaFoldDB" id="A0A839Y0Y4"/>
<organism evidence="1 2">
    <name type="scientific">Modestobacter versicolor</name>
    <dbReference type="NCBI Taxonomy" id="429133"/>
    <lineage>
        <taxon>Bacteria</taxon>
        <taxon>Bacillati</taxon>
        <taxon>Actinomycetota</taxon>
        <taxon>Actinomycetes</taxon>
        <taxon>Geodermatophilales</taxon>
        <taxon>Geodermatophilaceae</taxon>
        <taxon>Modestobacter</taxon>
    </lineage>
</organism>
<reference evidence="1 2" key="1">
    <citation type="submission" date="2020-08" db="EMBL/GenBank/DDBJ databases">
        <title>Sequencing the genomes of 1000 actinobacteria strains.</title>
        <authorList>
            <person name="Klenk H.-P."/>
        </authorList>
    </citation>
    <scope>NUCLEOTIDE SEQUENCE [LARGE SCALE GENOMIC DNA]</scope>
    <source>
        <strain evidence="1 2">DSM 16678</strain>
    </source>
</reference>
<evidence type="ECO:0000313" key="2">
    <source>
        <dbReference type="Proteomes" id="UP000580718"/>
    </source>
</evidence>
<proteinExistence type="predicted"/>
<accession>A0A839Y0Y4</accession>
<sequence length="48" mass="5075">MSDEEPPREPEGGDPACWVDQVCPACGRLAERLPSGRCAACGEVWDAG</sequence>
<gene>
    <name evidence="1" type="ORF">FHX36_000661</name>
</gene>